<evidence type="ECO:0000313" key="10">
    <source>
        <dbReference type="Proteomes" id="UP000036771"/>
    </source>
</evidence>
<dbReference type="InterPro" id="IPR004808">
    <property type="entry name" value="AP_endonuc_1"/>
</dbReference>
<proteinExistence type="inferred from homology"/>
<dbReference type="NCBIfam" id="TIGR00633">
    <property type="entry name" value="xth"/>
    <property type="match status" value="1"/>
</dbReference>
<feature type="binding site" evidence="6">
    <location>
        <position position="36"/>
    </location>
    <ligand>
        <name>Mg(2+)</name>
        <dbReference type="ChEBI" id="CHEBI:18420"/>
        <label>1</label>
    </ligand>
</feature>
<dbReference type="Proteomes" id="UP000036771">
    <property type="component" value="Unassembled WGS sequence"/>
</dbReference>
<feature type="site" description="Interaction with DNA substrate" evidence="7">
    <location>
        <position position="251"/>
    </location>
</feature>
<feature type="binding site" evidence="6">
    <location>
        <position position="250"/>
    </location>
    <ligand>
        <name>Mg(2+)</name>
        <dbReference type="ChEBI" id="CHEBI:18420"/>
        <label>1</label>
    </ligand>
</feature>
<organism evidence="9 10">
    <name type="scientific">Caedimonas varicaedens</name>
    <dbReference type="NCBI Taxonomy" id="1629334"/>
    <lineage>
        <taxon>Bacteria</taxon>
        <taxon>Pseudomonadati</taxon>
        <taxon>Pseudomonadota</taxon>
        <taxon>Alphaproteobacteria</taxon>
        <taxon>Holosporales</taxon>
        <taxon>Caedimonadaceae</taxon>
        <taxon>Caedimonas</taxon>
    </lineage>
</organism>
<feature type="site" description="Transition state stabilizer" evidence="7">
    <location>
        <position position="150"/>
    </location>
</feature>
<dbReference type="SUPFAM" id="SSF56219">
    <property type="entry name" value="DNase I-like"/>
    <property type="match status" value="1"/>
</dbReference>
<dbReference type="NCBIfam" id="TIGR00195">
    <property type="entry name" value="exoDNase_III"/>
    <property type="match status" value="1"/>
</dbReference>
<dbReference type="STRING" id="1629334.Cva_00315"/>
<dbReference type="AlphaFoldDB" id="A0A0K8MCQ9"/>
<sequence>METKIATWNVNSIRVRLPHVLKWVAEAKPHILLLQEIKCEDHTFPREAFEDLGYNIALAGQKTYNGVAILSREPLEDILIGLPNNDEDTQARYIEAVCGKFRVASVYVPNGMEVGSDKYAYKLAFFRHLNAHLEQRLKWGESFIVAGDYNVAPYEIDGYNPVAFRQERILCSQKEREALRQILYSGYTDALRALHPLQEHLYTWWDYRAGSWQANQGFRIDHLLLTPQAADLLIQSEVDVLPRSAEKASDHAPVWAVFS</sequence>
<dbReference type="Gene3D" id="3.60.10.10">
    <property type="entry name" value="Endonuclease/exonuclease/phosphatase"/>
    <property type="match status" value="1"/>
</dbReference>
<feature type="active site" description="Proton donor/acceptor" evidence="5">
    <location>
        <position position="148"/>
    </location>
</feature>
<dbReference type="GO" id="GO:0006281">
    <property type="term" value="P:DNA repair"/>
    <property type="evidence" value="ECO:0007669"/>
    <property type="project" value="InterPro"/>
</dbReference>
<dbReference type="InterPro" id="IPR037493">
    <property type="entry name" value="ExoIII-like"/>
</dbReference>
<evidence type="ECO:0000259" key="8">
    <source>
        <dbReference type="Pfam" id="PF03372"/>
    </source>
</evidence>
<dbReference type="Pfam" id="PF03372">
    <property type="entry name" value="Exo_endo_phos"/>
    <property type="match status" value="1"/>
</dbReference>
<protein>
    <submittedName>
        <fullName evidence="9">Exodeoxyribonuclease III</fullName>
    </submittedName>
</protein>
<dbReference type="InterPro" id="IPR036691">
    <property type="entry name" value="Endo/exonu/phosph_ase_sf"/>
</dbReference>
<gene>
    <name evidence="9" type="primary">xthA</name>
    <name evidence="9" type="ORF">Cva_00315</name>
</gene>
<evidence type="ECO:0000256" key="2">
    <source>
        <dbReference type="ARBA" id="ARBA00022723"/>
    </source>
</evidence>
<feature type="active site" description="Proton acceptor" evidence="5">
    <location>
        <position position="251"/>
    </location>
</feature>
<keyword evidence="2 6" id="KW-0479">Metal-binding</keyword>
<comment type="similarity">
    <text evidence="1">Belongs to the DNA repair enzymes AP/ExoA family.</text>
</comment>
<feature type="active site" evidence="5">
    <location>
        <position position="107"/>
    </location>
</feature>
<reference evidence="9 10" key="1">
    <citation type="submission" date="2015-03" db="EMBL/GenBank/DDBJ databases">
        <title>Caedibacter varicaedens, whole genome shotgun sequence.</title>
        <authorList>
            <person name="Suzuki H."/>
            <person name="Dapper A.L."/>
            <person name="Gibson A.K."/>
            <person name="Jackson C."/>
            <person name="Lee H."/>
            <person name="Pejaver V.R."/>
            <person name="Doak T."/>
            <person name="Lynch M."/>
        </authorList>
    </citation>
    <scope>NUCLEOTIDE SEQUENCE [LARGE SCALE GENOMIC DNA]</scope>
</reference>
<accession>A0A0K8MCQ9</accession>
<keyword evidence="10" id="KW-1185">Reference proteome</keyword>
<keyword evidence="3" id="KW-0378">Hydrolase</keyword>
<evidence type="ECO:0000256" key="3">
    <source>
        <dbReference type="ARBA" id="ARBA00022801"/>
    </source>
</evidence>
<feature type="site" description="Important for catalytic activity" evidence="7">
    <location>
        <position position="221"/>
    </location>
</feature>
<evidence type="ECO:0000256" key="7">
    <source>
        <dbReference type="PIRSR" id="PIRSR604808-3"/>
    </source>
</evidence>
<dbReference type="GO" id="GO:0046872">
    <property type="term" value="F:metal ion binding"/>
    <property type="evidence" value="ECO:0007669"/>
    <property type="project" value="UniProtKB-KW"/>
</dbReference>
<evidence type="ECO:0000256" key="5">
    <source>
        <dbReference type="PIRSR" id="PIRSR604808-1"/>
    </source>
</evidence>
<feature type="domain" description="Endonuclease/exonuclease/phosphatase" evidence="8">
    <location>
        <begin position="6"/>
        <end position="251"/>
    </location>
</feature>
<dbReference type="CDD" id="cd09086">
    <property type="entry name" value="ExoIII-like_AP-endo"/>
    <property type="match status" value="1"/>
</dbReference>
<evidence type="ECO:0000256" key="6">
    <source>
        <dbReference type="PIRSR" id="PIRSR604808-2"/>
    </source>
</evidence>
<feature type="binding site" evidence="6">
    <location>
        <position position="150"/>
    </location>
    <ligand>
        <name>Mg(2+)</name>
        <dbReference type="ChEBI" id="CHEBI:18420"/>
        <label>1</label>
    </ligand>
</feature>
<feature type="binding site" evidence="6">
    <location>
        <position position="9"/>
    </location>
    <ligand>
        <name>Mg(2+)</name>
        <dbReference type="ChEBI" id="CHEBI:18420"/>
        <label>1</label>
    </ligand>
</feature>
<dbReference type="PANTHER" id="PTHR43250">
    <property type="entry name" value="EXODEOXYRIBONUCLEASE III"/>
    <property type="match status" value="1"/>
</dbReference>
<evidence type="ECO:0000256" key="1">
    <source>
        <dbReference type="ARBA" id="ARBA00007092"/>
    </source>
</evidence>
<dbReference type="PROSITE" id="PS51435">
    <property type="entry name" value="AP_NUCLEASE_F1_4"/>
    <property type="match status" value="1"/>
</dbReference>
<dbReference type="PANTHER" id="PTHR43250:SF2">
    <property type="entry name" value="EXODEOXYRIBONUCLEASE III"/>
    <property type="match status" value="1"/>
</dbReference>
<keyword evidence="4 6" id="KW-0460">Magnesium</keyword>
<evidence type="ECO:0000256" key="4">
    <source>
        <dbReference type="ARBA" id="ARBA00022842"/>
    </source>
</evidence>
<keyword evidence="6" id="KW-0464">Manganese</keyword>
<dbReference type="InterPro" id="IPR005135">
    <property type="entry name" value="Endo/exonuclease/phosphatase"/>
</dbReference>
<name>A0A0K8MCQ9_9PROT</name>
<dbReference type="OrthoDB" id="9803914at2"/>
<dbReference type="GO" id="GO:0008311">
    <property type="term" value="F:double-stranded DNA 3'-5' DNA exonuclease activity"/>
    <property type="evidence" value="ECO:0007669"/>
    <property type="project" value="InterPro"/>
</dbReference>
<feature type="binding site" evidence="6">
    <location>
        <position position="251"/>
    </location>
    <ligand>
        <name>Mg(2+)</name>
        <dbReference type="ChEBI" id="CHEBI:18420"/>
        <label>1</label>
    </ligand>
</feature>
<feature type="binding site" evidence="6">
    <location>
        <position position="148"/>
    </location>
    <ligand>
        <name>Mg(2+)</name>
        <dbReference type="ChEBI" id="CHEBI:18420"/>
        <label>1</label>
    </ligand>
</feature>
<dbReference type="EMBL" id="BBVC01000014">
    <property type="protein sequence ID" value="GAO97679.1"/>
    <property type="molecule type" value="Genomic_DNA"/>
</dbReference>
<evidence type="ECO:0000313" key="9">
    <source>
        <dbReference type="EMBL" id="GAO97679.1"/>
    </source>
</evidence>
<comment type="caution">
    <text evidence="9">The sequence shown here is derived from an EMBL/GenBank/DDBJ whole genome shotgun (WGS) entry which is preliminary data.</text>
</comment>
<comment type="cofactor">
    <cofactor evidence="6">
        <name>Mg(2+)</name>
        <dbReference type="ChEBI" id="CHEBI:18420"/>
    </cofactor>
    <cofactor evidence="6">
        <name>Mn(2+)</name>
        <dbReference type="ChEBI" id="CHEBI:29035"/>
    </cofactor>
    <text evidence="6">Probably binds two magnesium or manganese ions per subunit.</text>
</comment>